<dbReference type="InterPro" id="IPR029058">
    <property type="entry name" value="AB_hydrolase_fold"/>
</dbReference>
<sequence length="268" mass="28750">MQFIASGRARLTTEVVGRGTAVVFLHANVCDRRMWRAQLDAIGATQKAVAYDRRGFGETRAEPEDFSALADLVAVLDAAADGKPAILVGCSLGGRIALDAAIRYKSRVRALVLIATNVAGAPDPTYTPDIEKLMTQSKQAEASGDLDRVNAMKARLWLDGPLAAEGRVAGAARDLFLEMNGIALRSPPYGADVDIRPFFDRLGDVAVPTLVVWGDLDFPYVQERCRHVAAVVPGAEKREMSGTAHVPSLDRPAEVTALISEFIARHAG</sequence>
<dbReference type="RefSeq" id="WP_145657134.1">
    <property type="nucleotide sequence ID" value="NZ_VITK01000001.1"/>
</dbReference>
<evidence type="ECO:0000259" key="1">
    <source>
        <dbReference type="Pfam" id="PF12697"/>
    </source>
</evidence>
<feature type="domain" description="AB hydrolase-1" evidence="1">
    <location>
        <begin position="22"/>
        <end position="257"/>
    </location>
</feature>
<protein>
    <submittedName>
        <fullName evidence="2">Pimeloyl-ACP methyl ester carboxylesterase</fullName>
    </submittedName>
</protein>
<dbReference type="InterPro" id="IPR050228">
    <property type="entry name" value="Carboxylesterase_BioH"/>
</dbReference>
<dbReference type="AlphaFoldDB" id="A0A560EBT5"/>
<dbReference type="PANTHER" id="PTHR43194">
    <property type="entry name" value="HYDROLASE ALPHA/BETA FOLD FAMILY"/>
    <property type="match status" value="1"/>
</dbReference>
<organism evidence="2 3">
    <name type="scientific">Bradyrhizobium stylosanthis</name>
    <dbReference type="NCBI Taxonomy" id="1803665"/>
    <lineage>
        <taxon>Bacteria</taxon>
        <taxon>Pseudomonadati</taxon>
        <taxon>Pseudomonadota</taxon>
        <taxon>Alphaproteobacteria</taxon>
        <taxon>Hyphomicrobiales</taxon>
        <taxon>Nitrobacteraceae</taxon>
        <taxon>Bradyrhizobium</taxon>
    </lineage>
</organism>
<proteinExistence type="predicted"/>
<dbReference type="Proteomes" id="UP000319949">
    <property type="component" value="Unassembled WGS sequence"/>
</dbReference>
<dbReference type="EMBL" id="VITK01000001">
    <property type="protein sequence ID" value="TWB06818.1"/>
    <property type="molecule type" value="Genomic_DNA"/>
</dbReference>
<evidence type="ECO:0000313" key="2">
    <source>
        <dbReference type="EMBL" id="TWB06818.1"/>
    </source>
</evidence>
<dbReference type="Gene3D" id="3.40.50.1820">
    <property type="entry name" value="alpha/beta hydrolase"/>
    <property type="match status" value="1"/>
</dbReference>
<keyword evidence="3" id="KW-1185">Reference proteome</keyword>
<dbReference type="Pfam" id="PF12697">
    <property type="entry name" value="Abhydrolase_6"/>
    <property type="match status" value="1"/>
</dbReference>
<dbReference type="SUPFAM" id="SSF53474">
    <property type="entry name" value="alpha/beta-Hydrolases"/>
    <property type="match status" value="1"/>
</dbReference>
<reference evidence="2 3" key="1">
    <citation type="submission" date="2019-06" db="EMBL/GenBank/DDBJ databases">
        <title>Genomic Encyclopedia of Type Strains, Phase IV (KMG-V): Genome sequencing to study the core and pangenomes of soil and plant-associated prokaryotes.</title>
        <authorList>
            <person name="Whitman W."/>
        </authorList>
    </citation>
    <scope>NUCLEOTIDE SEQUENCE [LARGE SCALE GENOMIC DNA]</scope>
    <source>
        <strain evidence="2 3">BR 510</strain>
    </source>
</reference>
<name>A0A560EBT5_9BRAD</name>
<evidence type="ECO:0000313" key="3">
    <source>
        <dbReference type="Proteomes" id="UP000319949"/>
    </source>
</evidence>
<dbReference type="OrthoDB" id="9804723at2"/>
<dbReference type="PANTHER" id="PTHR43194:SF5">
    <property type="entry name" value="PIMELOYL-[ACYL-CARRIER PROTEIN] METHYL ESTER ESTERASE"/>
    <property type="match status" value="1"/>
</dbReference>
<dbReference type="STRING" id="1803665.GCA_001641335_03410"/>
<dbReference type="GO" id="GO:0003824">
    <property type="term" value="F:catalytic activity"/>
    <property type="evidence" value="ECO:0007669"/>
    <property type="project" value="InterPro"/>
</dbReference>
<dbReference type="InterPro" id="IPR000073">
    <property type="entry name" value="AB_hydrolase_1"/>
</dbReference>
<comment type="caution">
    <text evidence="2">The sequence shown here is derived from an EMBL/GenBank/DDBJ whole genome shotgun (WGS) entry which is preliminary data.</text>
</comment>
<dbReference type="InterPro" id="IPR000639">
    <property type="entry name" value="Epox_hydrolase-like"/>
</dbReference>
<dbReference type="PRINTS" id="PR00111">
    <property type="entry name" value="ABHYDROLASE"/>
</dbReference>
<gene>
    <name evidence="2" type="ORF">FBZ96_101633</name>
</gene>
<dbReference type="PRINTS" id="PR00412">
    <property type="entry name" value="EPOXHYDRLASE"/>
</dbReference>
<accession>A0A560EBT5</accession>